<evidence type="ECO:0000256" key="6">
    <source>
        <dbReference type="ARBA" id="ARBA00022679"/>
    </source>
</evidence>
<dbReference type="NCBIfam" id="NF008298">
    <property type="entry name" value="PRK11086.1"/>
    <property type="match status" value="1"/>
</dbReference>
<dbReference type="InterPro" id="IPR035965">
    <property type="entry name" value="PAS-like_dom_sf"/>
</dbReference>
<dbReference type="SUPFAM" id="SSF55785">
    <property type="entry name" value="PYP-like sensor domain (PAS domain)"/>
    <property type="match status" value="1"/>
</dbReference>
<dbReference type="SUPFAM" id="SSF103190">
    <property type="entry name" value="Sensory domain-like"/>
    <property type="match status" value="1"/>
</dbReference>
<evidence type="ECO:0000256" key="3">
    <source>
        <dbReference type="ARBA" id="ARBA00012438"/>
    </source>
</evidence>
<evidence type="ECO:0000313" key="16">
    <source>
        <dbReference type="EMBL" id="RID86895.1"/>
    </source>
</evidence>
<keyword evidence="7 14" id="KW-0812">Transmembrane</keyword>
<evidence type="ECO:0000256" key="5">
    <source>
        <dbReference type="ARBA" id="ARBA00022553"/>
    </source>
</evidence>
<dbReference type="PANTHER" id="PTHR43547:SF10">
    <property type="entry name" value="SENSOR HISTIDINE KINASE DCUS"/>
    <property type="match status" value="1"/>
</dbReference>
<evidence type="ECO:0000256" key="9">
    <source>
        <dbReference type="ARBA" id="ARBA00022777"/>
    </source>
</evidence>
<dbReference type="OrthoDB" id="9792686at2"/>
<name>A0A398BA68_9BACI</name>
<dbReference type="Gene3D" id="3.30.565.10">
    <property type="entry name" value="Histidine kinase-like ATPase, C-terminal domain"/>
    <property type="match status" value="1"/>
</dbReference>
<keyword evidence="13 14" id="KW-0472">Membrane</keyword>
<dbReference type="Pfam" id="PF00989">
    <property type="entry name" value="PAS"/>
    <property type="match status" value="1"/>
</dbReference>
<keyword evidence="10" id="KW-0067">ATP-binding</keyword>
<keyword evidence="5" id="KW-0597">Phosphoprotein</keyword>
<dbReference type="InterPro" id="IPR013767">
    <property type="entry name" value="PAS_fold"/>
</dbReference>
<dbReference type="InterPro" id="IPR033463">
    <property type="entry name" value="sCache_3"/>
</dbReference>
<comment type="subcellular location">
    <subcellularLocation>
        <location evidence="2">Cell membrane</location>
        <topology evidence="2">Multi-pass membrane protein</topology>
    </subcellularLocation>
</comment>
<evidence type="ECO:0000256" key="8">
    <source>
        <dbReference type="ARBA" id="ARBA00022741"/>
    </source>
</evidence>
<dbReference type="FunFam" id="1.10.287.130:FF:000011">
    <property type="entry name" value="Sensor histidine kinase DcuS"/>
    <property type="match status" value="1"/>
</dbReference>
<dbReference type="AlphaFoldDB" id="A0A398BA68"/>
<dbReference type="InterPro" id="IPR004358">
    <property type="entry name" value="Sig_transdc_His_kin-like_C"/>
</dbReference>
<reference evidence="16 17" key="1">
    <citation type="submission" date="2018-08" db="EMBL/GenBank/DDBJ databases">
        <title>Bacillus jemisoniae sp. nov., Bacillus chryseoplanitiae sp. nov., Bacillus resnikiae sp. nov., and Bacillus frankliniae sp. nov., isolated from Viking spacecraft and associated surfaces.</title>
        <authorList>
            <person name="Seuylemezian A."/>
            <person name="Vaishampayan P."/>
        </authorList>
    </citation>
    <scope>NUCLEOTIDE SEQUENCE [LARGE SCALE GENOMIC DNA]</scope>
    <source>
        <strain evidence="16 17">JJ-247</strain>
    </source>
</reference>
<keyword evidence="6 16" id="KW-0808">Transferase</keyword>
<feature type="transmembrane region" description="Helical" evidence="14">
    <location>
        <begin position="169"/>
        <end position="191"/>
    </location>
</feature>
<feature type="transmembrane region" description="Helical" evidence="14">
    <location>
        <begin position="6"/>
        <end position="26"/>
    </location>
</feature>
<evidence type="ECO:0000256" key="14">
    <source>
        <dbReference type="SAM" id="Phobius"/>
    </source>
</evidence>
<dbReference type="Pfam" id="PF14689">
    <property type="entry name" value="SPOB_a"/>
    <property type="match status" value="1"/>
</dbReference>
<dbReference type="PROSITE" id="PS50109">
    <property type="entry name" value="HIS_KIN"/>
    <property type="match status" value="1"/>
</dbReference>
<dbReference type="EMBL" id="QWVT01000011">
    <property type="protein sequence ID" value="RID86895.1"/>
    <property type="molecule type" value="Genomic_DNA"/>
</dbReference>
<dbReference type="SUPFAM" id="SSF55874">
    <property type="entry name" value="ATPase domain of HSP90 chaperone/DNA topoisomerase II/histidine kinase"/>
    <property type="match status" value="1"/>
</dbReference>
<dbReference type="Proteomes" id="UP000265816">
    <property type="component" value="Unassembled WGS sequence"/>
</dbReference>
<comment type="catalytic activity">
    <reaction evidence="1">
        <text>ATP + protein L-histidine = ADP + protein N-phospho-L-histidine.</text>
        <dbReference type="EC" id="2.7.13.3"/>
    </reaction>
</comment>
<keyword evidence="11 14" id="KW-1133">Transmembrane helix</keyword>
<keyword evidence="9 16" id="KW-0418">Kinase</keyword>
<evidence type="ECO:0000256" key="4">
    <source>
        <dbReference type="ARBA" id="ARBA00022475"/>
    </source>
</evidence>
<dbReference type="GO" id="GO:0000155">
    <property type="term" value="F:phosphorelay sensor kinase activity"/>
    <property type="evidence" value="ECO:0007669"/>
    <property type="project" value="TreeGrafter"/>
</dbReference>
<dbReference type="GO" id="GO:0006355">
    <property type="term" value="P:regulation of DNA-templated transcription"/>
    <property type="evidence" value="ECO:0007669"/>
    <property type="project" value="InterPro"/>
</dbReference>
<keyword evidence="8" id="KW-0547">Nucleotide-binding</keyword>
<dbReference type="PANTHER" id="PTHR43547">
    <property type="entry name" value="TWO-COMPONENT HISTIDINE KINASE"/>
    <property type="match status" value="1"/>
</dbReference>
<evidence type="ECO:0000256" key="11">
    <source>
        <dbReference type="ARBA" id="ARBA00022989"/>
    </source>
</evidence>
<keyword evidence="17" id="KW-1185">Reference proteome</keyword>
<dbReference type="InterPro" id="IPR029151">
    <property type="entry name" value="Sensor-like_sf"/>
</dbReference>
<proteinExistence type="predicted"/>
<dbReference type="EC" id="2.7.13.3" evidence="3"/>
<feature type="domain" description="Histidine kinase" evidence="15">
    <location>
        <begin position="419"/>
        <end position="521"/>
    </location>
</feature>
<sequence>MKISTLIIFFVVIVVLLSLVVTDLLISQTTGEHVKKNIEEKAMIVSRMVAKSPIVIEGLEKKRNAAAIQDYAKDIQATTNVMFVVVMDMDGVRKSHPKPEMIGKHFVGGDEKEALKGNEHISTSTGTLGKSVRAFTPVYGSNQKQVGVVAVGISLESMEDTLTSRRKNILIGTVVGLLVGISGAILLARYIKKILFGFEPFMIAKLLEERDTMLQSAHEGIIAVDRASNITLVNKSAISIYHKAGLQEPAVGMKLTEYLHSSKLDHVMETAQPALDEEQYINGHSIIVNEVPLIVNEQVVGAIATFRDKSEVNQLAEQLTGVKMYAEALRAQSHEFMNRLHVILGMISMEWYDELKDFIHNIVDQNHHEIGTITGYIKDPALAGFFIGKLSYAREENVDLNIVYESVIPEPNHAEITHELITIIGNLIDNAIEAVAESPHKTVEVKLKYESQSLNLEIMDSGPGIKTEIAQEIFQKGFSTKGSNRGYGLYLVQKSVAKLGGELKISMKPAMKFHIIIPFETKEEVNDD</sequence>
<evidence type="ECO:0000256" key="12">
    <source>
        <dbReference type="ARBA" id="ARBA00023012"/>
    </source>
</evidence>
<evidence type="ECO:0000256" key="13">
    <source>
        <dbReference type="ARBA" id="ARBA00023136"/>
    </source>
</evidence>
<evidence type="ECO:0000313" key="17">
    <source>
        <dbReference type="Proteomes" id="UP000265816"/>
    </source>
</evidence>
<keyword evidence="12" id="KW-0902">Two-component regulatory system</keyword>
<evidence type="ECO:0000259" key="15">
    <source>
        <dbReference type="PROSITE" id="PS50109"/>
    </source>
</evidence>
<dbReference type="SMART" id="SM00387">
    <property type="entry name" value="HATPase_c"/>
    <property type="match status" value="1"/>
</dbReference>
<evidence type="ECO:0000256" key="2">
    <source>
        <dbReference type="ARBA" id="ARBA00004651"/>
    </source>
</evidence>
<dbReference type="InterPro" id="IPR000014">
    <property type="entry name" value="PAS"/>
</dbReference>
<dbReference type="FunFam" id="3.30.450.20:FF:000018">
    <property type="entry name" value="Sensor histidine kinase DcuS"/>
    <property type="match status" value="1"/>
</dbReference>
<keyword evidence="4" id="KW-1003">Cell membrane</keyword>
<dbReference type="InterPro" id="IPR039506">
    <property type="entry name" value="SPOB_a"/>
</dbReference>
<dbReference type="InterPro" id="IPR036890">
    <property type="entry name" value="HATPase_C_sf"/>
</dbReference>
<dbReference type="SMART" id="SM00091">
    <property type="entry name" value="PAS"/>
    <property type="match status" value="1"/>
</dbReference>
<evidence type="ECO:0000256" key="7">
    <source>
        <dbReference type="ARBA" id="ARBA00022692"/>
    </source>
</evidence>
<organism evidence="16 17">
    <name type="scientific">Mesobacillus zeae</name>
    <dbReference type="NCBI Taxonomy" id="1917180"/>
    <lineage>
        <taxon>Bacteria</taxon>
        <taxon>Bacillati</taxon>
        <taxon>Bacillota</taxon>
        <taxon>Bacilli</taxon>
        <taxon>Bacillales</taxon>
        <taxon>Bacillaceae</taxon>
        <taxon>Mesobacillus</taxon>
    </lineage>
</organism>
<dbReference type="GO" id="GO:0005886">
    <property type="term" value="C:plasma membrane"/>
    <property type="evidence" value="ECO:0007669"/>
    <property type="project" value="UniProtKB-SubCell"/>
</dbReference>
<evidence type="ECO:0000256" key="10">
    <source>
        <dbReference type="ARBA" id="ARBA00022840"/>
    </source>
</evidence>
<dbReference type="Gene3D" id="3.30.450.20">
    <property type="entry name" value="PAS domain"/>
    <property type="match status" value="2"/>
</dbReference>
<dbReference type="Gene3D" id="1.10.287.130">
    <property type="match status" value="1"/>
</dbReference>
<dbReference type="InterPro" id="IPR003594">
    <property type="entry name" value="HATPase_dom"/>
</dbReference>
<dbReference type="Pfam" id="PF02518">
    <property type="entry name" value="HATPase_c"/>
    <property type="match status" value="1"/>
</dbReference>
<dbReference type="GO" id="GO:0005524">
    <property type="term" value="F:ATP binding"/>
    <property type="evidence" value="ECO:0007669"/>
    <property type="project" value="UniProtKB-KW"/>
</dbReference>
<accession>A0A398BA68</accession>
<evidence type="ECO:0000256" key="1">
    <source>
        <dbReference type="ARBA" id="ARBA00000085"/>
    </source>
</evidence>
<comment type="caution">
    <text evidence="16">The sequence shown here is derived from an EMBL/GenBank/DDBJ whole genome shotgun (WGS) entry which is preliminary data.</text>
</comment>
<dbReference type="PRINTS" id="PR00344">
    <property type="entry name" value="BCTRLSENSOR"/>
</dbReference>
<protein>
    <recommendedName>
        <fullName evidence="3">histidine kinase</fullName>
        <ecNumber evidence="3">2.7.13.3</ecNumber>
    </recommendedName>
</protein>
<gene>
    <name evidence="16" type="primary">dcuS</name>
    <name evidence="16" type="ORF">D1970_05595</name>
</gene>
<dbReference type="InterPro" id="IPR005467">
    <property type="entry name" value="His_kinase_dom"/>
</dbReference>
<dbReference type="Pfam" id="PF17203">
    <property type="entry name" value="sCache_3_2"/>
    <property type="match status" value="1"/>
</dbReference>